<proteinExistence type="predicted"/>
<dbReference type="OrthoDB" id="5337308at2759"/>
<comment type="caution">
    <text evidence="1">The sequence shown here is derived from an EMBL/GenBank/DDBJ whole genome shotgun (WGS) entry which is preliminary data.</text>
</comment>
<name>A0A1V8TGM8_9PEZI</name>
<reference evidence="2" key="1">
    <citation type="submission" date="2017-03" db="EMBL/GenBank/DDBJ databases">
        <title>Genomes of endolithic fungi from Antarctica.</title>
        <authorList>
            <person name="Coleine C."/>
            <person name="Masonjones S."/>
            <person name="Stajich J.E."/>
        </authorList>
    </citation>
    <scope>NUCLEOTIDE SEQUENCE [LARGE SCALE GENOMIC DNA]</scope>
    <source>
        <strain evidence="2">CCFEE 5527</strain>
    </source>
</reference>
<dbReference type="AlphaFoldDB" id="A0A1V8TGM8"/>
<keyword evidence="2" id="KW-1185">Reference proteome</keyword>
<dbReference type="InParanoid" id="A0A1V8TGM8"/>
<organism evidence="1 2">
    <name type="scientific">Cryoendolithus antarcticus</name>
    <dbReference type="NCBI Taxonomy" id="1507870"/>
    <lineage>
        <taxon>Eukaryota</taxon>
        <taxon>Fungi</taxon>
        <taxon>Dikarya</taxon>
        <taxon>Ascomycota</taxon>
        <taxon>Pezizomycotina</taxon>
        <taxon>Dothideomycetes</taxon>
        <taxon>Dothideomycetidae</taxon>
        <taxon>Cladosporiales</taxon>
        <taxon>Cladosporiaceae</taxon>
        <taxon>Cryoendolithus</taxon>
    </lineage>
</organism>
<dbReference type="EMBL" id="NAJO01000008">
    <property type="protein sequence ID" value="OQO10543.1"/>
    <property type="molecule type" value="Genomic_DNA"/>
</dbReference>
<dbReference type="STRING" id="1507870.A0A1V8TGM8"/>
<protein>
    <submittedName>
        <fullName evidence="1">Uncharacterized protein</fullName>
    </submittedName>
</protein>
<accession>A0A1V8TGM8</accession>
<evidence type="ECO:0000313" key="2">
    <source>
        <dbReference type="Proteomes" id="UP000192596"/>
    </source>
</evidence>
<gene>
    <name evidence="1" type="ORF">B0A48_03840</name>
</gene>
<dbReference type="Proteomes" id="UP000192596">
    <property type="component" value="Unassembled WGS sequence"/>
</dbReference>
<evidence type="ECO:0000313" key="1">
    <source>
        <dbReference type="EMBL" id="OQO10543.1"/>
    </source>
</evidence>
<sequence length="694" mass="76474">MARLATGKWTGTKDAPLVIVSAFALFWLTGSYVDSALYDLQQAWTPPIEPYKPEPRVFRPLDAGLEVISISAPEPFRDGNHTSIAWSQNRNLFRRAGDPGADTPANRDAFQKAITKGQSLLCRLADASGPSTSPYTVLDNLKDWGYDSVDVTVQATNTYANTWLAFFQKHNFNIRNQPGQNHLGAFQLTGYNLETSYKHARNTTHQGVTYHATGAEFKNTINVHDGVIIAHHNFGPDFTSKHVAGQKLGFPPGSPIAKLKSWSDAVYLIWQSQTTVDTRKNLNFVLRDHIVNPDTTTIIAQALKSAGYVHTVPPVWPGVTLTPSDDEGKQAAWEALIAAPNVQGVAWLLIQHFEAMGKKTIKSITVSDQANAANHKDTGSFSANMVIELGERDAPPTTPPRLARRAFGDDPAKDLKIYQDYTSKGQRLLCNFDDPGGGLQTPWTDYAAIESWGWTKSPSFVRSGISARAEKFQGFFKKNGFNMQNSPQGNNLEVQYKHDRTTTHDGVQYPATGGEFTDTYNVKDGVLIASVNFGPLQASKGWRGQNARFPPGGAITEFKNWSDGIYLTCNLKFVIRQSVVNEDTLSVIASAMKSTGRSDHVPPAYPGTTFTRSTTDAKMQTAFEALIVTPNVSGIVWLLVQHFEAMGKKTIKSITVMDATNPMMAHLDAFQAHIIVELGPASEVSPRKRRRWML</sequence>